<proteinExistence type="predicted"/>
<protein>
    <submittedName>
        <fullName evidence="2">Uncharacterized protein</fullName>
    </submittedName>
</protein>
<dbReference type="EMBL" id="BOOU01000070">
    <property type="protein sequence ID" value="GII80257.1"/>
    <property type="molecule type" value="Genomic_DNA"/>
</dbReference>
<dbReference type="RefSeq" id="WP_239137744.1">
    <property type="nucleotide sequence ID" value="NZ_BOOU01000070.1"/>
</dbReference>
<evidence type="ECO:0000313" key="3">
    <source>
        <dbReference type="Proteomes" id="UP000655287"/>
    </source>
</evidence>
<feature type="region of interest" description="Disordered" evidence="1">
    <location>
        <begin position="1"/>
        <end position="80"/>
    </location>
</feature>
<sequence>MSEMYVDPDQQRDEAPEPVDEVAGGLPAVGAEVPEADAIDQHRTVHDERREFPPAIPYDADPADAADQERSVDFGDDDYR</sequence>
<dbReference type="AlphaFoldDB" id="A0A919RAC6"/>
<organism evidence="2 3">
    <name type="scientific">Sphaerisporangium rufum</name>
    <dbReference type="NCBI Taxonomy" id="1381558"/>
    <lineage>
        <taxon>Bacteria</taxon>
        <taxon>Bacillati</taxon>
        <taxon>Actinomycetota</taxon>
        <taxon>Actinomycetes</taxon>
        <taxon>Streptosporangiales</taxon>
        <taxon>Streptosporangiaceae</taxon>
        <taxon>Sphaerisporangium</taxon>
    </lineage>
</organism>
<evidence type="ECO:0000256" key="1">
    <source>
        <dbReference type="SAM" id="MobiDB-lite"/>
    </source>
</evidence>
<evidence type="ECO:0000313" key="2">
    <source>
        <dbReference type="EMBL" id="GII80257.1"/>
    </source>
</evidence>
<dbReference type="Proteomes" id="UP000655287">
    <property type="component" value="Unassembled WGS sequence"/>
</dbReference>
<feature type="compositionally biased region" description="Basic and acidic residues" evidence="1">
    <location>
        <begin position="39"/>
        <end position="52"/>
    </location>
</feature>
<reference evidence="2" key="1">
    <citation type="submission" date="2021-01" db="EMBL/GenBank/DDBJ databases">
        <title>Whole genome shotgun sequence of Sphaerisporangium rufum NBRC 109079.</title>
        <authorList>
            <person name="Komaki H."/>
            <person name="Tamura T."/>
        </authorList>
    </citation>
    <scope>NUCLEOTIDE SEQUENCE</scope>
    <source>
        <strain evidence="2">NBRC 109079</strain>
    </source>
</reference>
<keyword evidence="3" id="KW-1185">Reference proteome</keyword>
<gene>
    <name evidence="2" type="ORF">Sru01_52390</name>
</gene>
<accession>A0A919RAC6</accession>
<name>A0A919RAC6_9ACTN</name>
<comment type="caution">
    <text evidence="2">The sequence shown here is derived from an EMBL/GenBank/DDBJ whole genome shotgun (WGS) entry which is preliminary data.</text>
</comment>
<feature type="compositionally biased region" description="Basic and acidic residues" evidence="1">
    <location>
        <begin position="67"/>
        <end position="80"/>
    </location>
</feature>